<dbReference type="CDD" id="cd06588">
    <property type="entry name" value="PhnB_like"/>
    <property type="match status" value="1"/>
</dbReference>
<dbReference type="SUPFAM" id="SSF54593">
    <property type="entry name" value="Glyoxalase/Bleomycin resistance protein/Dihydroxybiphenyl dioxygenase"/>
    <property type="match status" value="1"/>
</dbReference>
<dbReference type="RefSeq" id="WP_123646250.1">
    <property type="nucleotide sequence ID" value="NZ_RCTY01000012.1"/>
</dbReference>
<dbReference type="PANTHER" id="PTHR33990:SF1">
    <property type="entry name" value="PROTEIN YJDN"/>
    <property type="match status" value="1"/>
</dbReference>
<dbReference type="PANTHER" id="PTHR33990">
    <property type="entry name" value="PROTEIN YJDN-RELATED"/>
    <property type="match status" value="1"/>
</dbReference>
<name>A0A3N2RM05_LYSEN</name>
<accession>A0A3N2RM05</accession>
<dbReference type="Pfam" id="PF00903">
    <property type="entry name" value="Glyoxalase"/>
    <property type="match status" value="1"/>
</dbReference>
<evidence type="ECO:0000313" key="2">
    <source>
        <dbReference type="EMBL" id="ROU08493.1"/>
    </source>
</evidence>
<comment type="caution">
    <text evidence="2">The sequence shown here is derived from an EMBL/GenBank/DDBJ whole genome shotgun (WGS) entry which is preliminary data.</text>
</comment>
<sequence>MQFTTYLSFDGDCREAFETYQAILGGKIHALMPFGDNPGCEGLAAAEREKIMHGCYELDGFMLMGTDATEQYPYQGVKGAHVALSLNDPEDAARIFKALAQGGKIEMPLQETFWALAYGILTDRFGVPWMVNCVQAMGCVDGTGHDQAAA</sequence>
<evidence type="ECO:0000259" key="1">
    <source>
        <dbReference type="Pfam" id="PF00903"/>
    </source>
</evidence>
<dbReference type="Proteomes" id="UP000275910">
    <property type="component" value="Unassembled WGS sequence"/>
</dbReference>
<gene>
    <name evidence="2" type="ORF">D9T17_04195</name>
</gene>
<dbReference type="InterPro" id="IPR004360">
    <property type="entry name" value="Glyas_Fos-R_dOase_dom"/>
</dbReference>
<organism evidence="2 3">
    <name type="scientific">Lysobacter enzymogenes</name>
    <dbReference type="NCBI Taxonomy" id="69"/>
    <lineage>
        <taxon>Bacteria</taxon>
        <taxon>Pseudomonadati</taxon>
        <taxon>Pseudomonadota</taxon>
        <taxon>Gammaproteobacteria</taxon>
        <taxon>Lysobacterales</taxon>
        <taxon>Lysobacteraceae</taxon>
        <taxon>Lysobacter</taxon>
    </lineage>
</organism>
<proteinExistence type="predicted"/>
<dbReference type="Gene3D" id="3.10.180.10">
    <property type="entry name" value="2,3-Dihydroxybiphenyl 1,2-Dioxygenase, domain 1"/>
    <property type="match status" value="1"/>
</dbReference>
<feature type="domain" description="Glyoxalase/fosfomycin resistance/dioxygenase" evidence="1">
    <location>
        <begin position="8"/>
        <end position="131"/>
    </location>
</feature>
<evidence type="ECO:0000313" key="3">
    <source>
        <dbReference type="Proteomes" id="UP000275910"/>
    </source>
</evidence>
<dbReference type="EMBL" id="RCTY01000012">
    <property type="protein sequence ID" value="ROU08493.1"/>
    <property type="molecule type" value="Genomic_DNA"/>
</dbReference>
<protein>
    <submittedName>
        <fullName evidence="2">VOC family protein</fullName>
    </submittedName>
</protein>
<dbReference type="AlphaFoldDB" id="A0A3N2RM05"/>
<reference evidence="2 3" key="1">
    <citation type="submission" date="2018-10" db="EMBL/GenBank/DDBJ databases">
        <title>The genome of Lysobacter enzymogenes OH11.</title>
        <authorList>
            <person name="Liu F."/>
            <person name="Zhao Y."/>
            <person name="Qian G."/>
            <person name="Chen Y."/>
            <person name="Xu H."/>
        </authorList>
    </citation>
    <scope>NUCLEOTIDE SEQUENCE [LARGE SCALE GENOMIC DNA]</scope>
    <source>
        <strain evidence="2 3">OH11</strain>
    </source>
</reference>
<dbReference type="InterPro" id="IPR029068">
    <property type="entry name" value="Glyas_Bleomycin-R_OHBP_Dase"/>
</dbReference>
<dbReference type="InterPro" id="IPR028973">
    <property type="entry name" value="PhnB-like"/>
</dbReference>